<dbReference type="EMBL" id="CAFBLP010000074">
    <property type="protein sequence ID" value="CAB4886809.1"/>
    <property type="molecule type" value="Genomic_DNA"/>
</dbReference>
<gene>
    <name evidence="1" type="ORF">UFOPK3376_02387</name>
</gene>
<proteinExistence type="predicted"/>
<sequence>MRRLLTGLAALAFGFIGSLAAFSASDSAGRERPDSVKLGSLDFEAYCKLQFGGSSVAVLTRTDLRGWRCAIRQNGIFATVEIDTNAACAALFDHSAYAVPDDPLVSSSWQCQRDL</sequence>
<accession>A0A6J7F3P1</accession>
<protein>
    <submittedName>
        <fullName evidence="1">Unannotated protein</fullName>
    </submittedName>
</protein>
<evidence type="ECO:0000313" key="1">
    <source>
        <dbReference type="EMBL" id="CAB4886809.1"/>
    </source>
</evidence>
<organism evidence="1">
    <name type="scientific">freshwater metagenome</name>
    <dbReference type="NCBI Taxonomy" id="449393"/>
    <lineage>
        <taxon>unclassified sequences</taxon>
        <taxon>metagenomes</taxon>
        <taxon>ecological metagenomes</taxon>
    </lineage>
</organism>
<dbReference type="AlphaFoldDB" id="A0A6J7F3P1"/>
<name>A0A6J7F3P1_9ZZZZ</name>
<reference evidence="1" key="1">
    <citation type="submission" date="2020-05" db="EMBL/GenBank/DDBJ databases">
        <authorList>
            <person name="Chiriac C."/>
            <person name="Salcher M."/>
            <person name="Ghai R."/>
            <person name="Kavagutti S V."/>
        </authorList>
    </citation>
    <scope>NUCLEOTIDE SEQUENCE</scope>
</reference>